<evidence type="ECO:0000313" key="4">
    <source>
        <dbReference type="Proteomes" id="UP000009102"/>
    </source>
</evidence>
<dbReference type="OrthoDB" id="6194329at2"/>
<evidence type="ECO:0000259" key="1">
    <source>
        <dbReference type="Pfam" id="PF00534"/>
    </source>
</evidence>
<dbReference type="KEGG" id="hna:Hneap_0495"/>
<name>D0KY27_HALNC</name>
<dbReference type="PANTHER" id="PTHR45947">
    <property type="entry name" value="SULFOQUINOVOSYL TRANSFERASE SQD2"/>
    <property type="match status" value="1"/>
</dbReference>
<dbReference type="InterPro" id="IPR050194">
    <property type="entry name" value="Glycosyltransferase_grp1"/>
</dbReference>
<accession>D0KY27</accession>
<dbReference type="Pfam" id="PF13439">
    <property type="entry name" value="Glyco_transf_4"/>
    <property type="match status" value="1"/>
</dbReference>
<dbReference type="EMBL" id="CP001801">
    <property type="protein sequence ID" value="ACX95350.1"/>
    <property type="molecule type" value="Genomic_DNA"/>
</dbReference>
<reference evidence="3 4" key="1">
    <citation type="submission" date="2009-10" db="EMBL/GenBank/DDBJ databases">
        <title>Complete sequence of Halothiobacillus neapolitanus c2.</title>
        <authorList>
            <consortium name="US DOE Joint Genome Institute"/>
            <person name="Lucas S."/>
            <person name="Copeland A."/>
            <person name="Lapidus A."/>
            <person name="Glavina del Rio T."/>
            <person name="Tice H."/>
            <person name="Bruce D."/>
            <person name="Goodwin L."/>
            <person name="Pitluck S."/>
            <person name="Davenport K."/>
            <person name="Brettin T."/>
            <person name="Detter J.C."/>
            <person name="Han C."/>
            <person name="Tapia R."/>
            <person name="Larimer F."/>
            <person name="Land M."/>
            <person name="Hauser L."/>
            <person name="Kyrpides N."/>
            <person name="Mikhailova N."/>
            <person name="Kerfeld C."/>
            <person name="Cannon G."/>
            <person name="Heinhort S."/>
        </authorList>
    </citation>
    <scope>NUCLEOTIDE SEQUENCE [LARGE SCALE GENOMIC DNA]</scope>
    <source>
        <strain evidence="4">ATCC 23641 / c2</strain>
    </source>
</reference>
<dbReference type="InterPro" id="IPR028098">
    <property type="entry name" value="Glyco_trans_4-like_N"/>
</dbReference>
<dbReference type="GO" id="GO:0016758">
    <property type="term" value="F:hexosyltransferase activity"/>
    <property type="evidence" value="ECO:0007669"/>
    <property type="project" value="TreeGrafter"/>
</dbReference>
<dbReference type="CAZy" id="GT4">
    <property type="family name" value="Glycosyltransferase Family 4"/>
</dbReference>
<dbReference type="HOGENOM" id="CLU_009583_2_1_6"/>
<feature type="domain" description="Glycosyl transferase family 1" evidence="1">
    <location>
        <begin position="198"/>
        <end position="355"/>
    </location>
</feature>
<keyword evidence="4" id="KW-1185">Reference proteome</keyword>
<evidence type="ECO:0000259" key="2">
    <source>
        <dbReference type="Pfam" id="PF13439"/>
    </source>
</evidence>
<keyword evidence="3" id="KW-0808">Transferase</keyword>
<proteinExistence type="predicted"/>
<dbReference type="AlphaFoldDB" id="D0KY27"/>
<evidence type="ECO:0000313" key="3">
    <source>
        <dbReference type="EMBL" id="ACX95350.1"/>
    </source>
</evidence>
<gene>
    <name evidence="3" type="ordered locus">Hneap_0495</name>
</gene>
<dbReference type="STRING" id="555778.Hneap_0495"/>
<feature type="domain" description="Glycosyltransferase subfamily 4-like N-terminal" evidence="2">
    <location>
        <begin position="17"/>
        <end position="177"/>
    </location>
</feature>
<dbReference type="InterPro" id="IPR001296">
    <property type="entry name" value="Glyco_trans_1"/>
</dbReference>
<dbReference type="Proteomes" id="UP000009102">
    <property type="component" value="Chromosome"/>
</dbReference>
<organism evidence="3 4">
    <name type="scientific">Halothiobacillus neapolitanus (strain ATCC 23641 / DSM 15147 / CIP 104769 / NCIMB 8539 / c2)</name>
    <name type="common">Thiobacillus neapolitanus</name>
    <dbReference type="NCBI Taxonomy" id="555778"/>
    <lineage>
        <taxon>Bacteria</taxon>
        <taxon>Pseudomonadati</taxon>
        <taxon>Pseudomonadota</taxon>
        <taxon>Gammaproteobacteria</taxon>
        <taxon>Chromatiales</taxon>
        <taxon>Halothiobacillaceae</taxon>
        <taxon>Halothiobacillus</taxon>
    </lineage>
</organism>
<dbReference type="RefSeq" id="WP_012823386.1">
    <property type="nucleotide sequence ID" value="NC_013422.1"/>
</dbReference>
<dbReference type="SUPFAM" id="SSF53756">
    <property type="entry name" value="UDP-Glycosyltransferase/glycogen phosphorylase"/>
    <property type="match status" value="1"/>
</dbReference>
<dbReference type="Gene3D" id="3.40.50.2000">
    <property type="entry name" value="Glycogen Phosphorylase B"/>
    <property type="match status" value="2"/>
</dbReference>
<dbReference type="Pfam" id="PF00534">
    <property type="entry name" value="Glycos_transf_1"/>
    <property type="match status" value="1"/>
</dbReference>
<protein>
    <submittedName>
        <fullName evidence="3">Glycosyl transferase group 1</fullName>
    </submittedName>
</protein>
<dbReference type="eggNOG" id="COG0438">
    <property type="taxonomic scope" value="Bacteria"/>
</dbReference>
<dbReference type="PANTHER" id="PTHR45947:SF3">
    <property type="entry name" value="SULFOQUINOVOSYL TRANSFERASE SQD2"/>
    <property type="match status" value="1"/>
</dbReference>
<sequence length="383" mass="41557">MTIRVLHFGKFAFERAGGIERHVEVLARAQAAQGADVIVLAYTLDADANSRRVDGVQIEPVFVRARFSSQPLALGLILRARQLAREKPFDIVHQHWPDPFAHLVASLIPGSPAWVVSWHSDIVKQRFLGPIYRALAPIFFCKPDAVIGATKTHMASAQIDIFADTAHRHVIPYGIDPAPFELAPSVSNSVAALRTRYAGRPIVFALGRHVYYKGFDVLIRAMSRVPAVLLLGGGGPLTPELTQLAERLSTESAGQVVFVGSIPDAELPVYYHACDIFCLPSVATTEAFGIVQTEAMLCGKPIVNTNLGTGVNEVAPQGVCALTVQPEDDEALAQALNLLIESPEYAQALGDVGRERALDHYNVERMAVDTLALYASLTGNRDH</sequence>